<organism evidence="9 10">
    <name type="scientific">Actinomadura alba</name>
    <dbReference type="NCBI Taxonomy" id="406431"/>
    <lineage>
        <taxon>Bacteria</taxon>
        <taxon>Bacillati</taxon>
        <taxon>Actinomycetota</taxon>
        <taxon>Actinomycetes</taxon>
        <taxon>Streptosporangiales</taxon>
        <taxon>Thermomonosporaceae</taxon>
        <taxon>Actinomadura</taxon>
    </lineage>
</organism>
<keyword evidence="5" id="KW-0067">ATP-binding</keyword>
<protein>
    <recommendedName>
        <fullName evidence="1">non-specific serine/threonine protein kinase</fullName>
        <ecNumber evidence="1">2.7.11.1</ecNumber>
    </recommendedName>
</protein>
<sequence length="529" mass="55716">MPAVSLEPGDPRTLGRFRLLGRLGEGGQGIVYLGEGPTGARVAVKVLKTGADPRARDRLSREMAAAMRVAQFCTARVIDSSVDGPRPYIVSEYVDGPSLQERVTERGPLYDGDLDRLMVNTARALRAIHRVGVVHRDLKPANILLGPDGPRVVDFGIARAIDADVPTQMVGTPAYFAPEWLRNEPPTPASDVFAWAGTMVFAATGRPPFGPNTNLHALLHRVANDEPDLSGVPRRLLPLLTRCLDKDPARRPTAAEVDERLLDADPGGDAEERASGRGPETSRDVAGPPPDPAGPSDRSEEAAEPQGRPIPPEPVGAPAGRTSHDAVPPGPEPLRTATTRTPAPAGADPEPASEPDLGPRPDPAPEPDPRARPAPEPTSPTPAQDPSPPRRRGGRRVPVFGGLVAVIAVAGVLGIVLFGGGTEEATVPQSFEGTWTGTVSESEGFDNSGVGATMTMRREQRAATLRYDSGTCDGELTLREDSADELTFELTRGRCPAGTVRVYLDGGVLVLNAAGPGYTANGKLNRTGG</sequence>
<dbReference type="SUPFAM" id="SSF56112">
    <property type="entry name" value="Protein kinase-like (PK-like)"/>
    <property type="match status" value="1"/>
</dbReference>
<dbReference type="EMBL" id="JABVEC010000001">
    <property type="protein sequence ID" value="MBC6464449.1"/>
    <property type="molecule type" value="Genomic_DNA"/>
</dbReference>
<dbReference type="InterPro" id="IPR000719">
    <property type="entry name" value="Prot_kinase_dom"/>
</dbReference>
<evidence type="ECO:0000256" key="5">
    <source>
        <dbReference type="ARBA" id="ARBA00022840"/>
    </source>
</evidence>
<dbReference type="PROSITE" id="PS00108">
    <property type="entry name" value="PROTEIN_KINASE_ST"/>
    <property type="match status" value="1"/>
</dbReference>
<proteinExistence type="predicted"/>
<gene>
    <name evidence="9" type="ORF">HKK74_02905</name>
</gene>
<dbReference type="PANTHER" id="PTHR43671:SF13">
    <property type="entry name" value="SERINE_THREONINE-PROTEIN KINASE NEK2"/>
    <property type="match status" value="1"/>
</dbReference>
<dbReference type="Proteomes" id="UP000805614">
    <property type="component" value="Unassembled WGS sequence"/>
</dbReference>
<comment type="caution">
    <text evidence="9">The sequence shown here is derived from an EMBL/GenBank/DDBJ whole genome shotgun (WGS) entry which is preliminary data.</text>
</comment>
<dbReference type="Gene3D" id="3.30.200.20">
    <property type="entry name" value="Phosphorylase Kinase, domain 1"/>
    <property type="match status" value="1"/>
</dbReference>
<feature type="compositionally biased region" description="Low complexity" evidence="6">
    <location>
        <begin position="333"/>
        <end position="347"/>
    </location>
</feature>
<accession>A0ABR7LHW3</accession>
<evidence type="ECO:0000256" key="3">
    <source>
        <dbReference type="ARBA" id="ARBA00022741"/>
    </source>
</evidence>
<reference evidence="9 10" key="1">
    <citation type="submission" date="2020-06" db="EMBL/GenBank/DDBJ databases">
        <title>Actinomadura xiongansis sp. nov., isolated from soil of Baiyangdian.</title>
        <authorList>
            <person name="Zhang X."/>
        </authorList>
    </citation>
    <scope>NUCLEOTIDE SEQUENCE [LARGE SCALE GENOMIC DNA]</scope>
    <source>
        <strain evidence="9 10">HBUM206468</strain>
    </source>
</reference>
<evidence type="ECO:0000259" key="8">
    <source>
        <dbReference type="PROSITE" id="PS50011"/>
    </source>
</evidence>
<dbReference type="InterPro" id="IPR050660">
    <property type="entry name" value="NEK_Ser/Thr_kinase"/>
</dbReference>
<dbReference type="GO" id="GO:0016301">
    <property type="term" value="F:kinase activity"/>
    <property type="evidence" value="ECO:0007669"/>
    <property type="project" value="UniProtKB-KW"/>
</dbReference>
<evidence type="ECO:0000256" key="6">
    <source>
        <dbReference type="SAM" id="MobiDB-lite"/>
    </source>
</evidence>
<dbReference type="EC" id="2.7.11.1" evidence="1"/>
<dbReference type="InterPro" id="IPR008271">
    <property type="entry name" value="Ser/Thr_kinase_AS"/>
</dbReference>
<keyword evidence="7" id="KW-0812">Transmembrane</keyword>
<dbReference type="PROSITE" id="PS50011">
    <property type="entry name" value="PROTEIN_KINASE_DOM"/>
    <property type="match status" value="1"/>
</dbReference>
<keyword evidence="7" id="KW-0472">Membrane</keyword>
<dbReference type="Pfam" id="PF00069">
    <property type="entry name" value="Pkinase"/>
    <property type="match status" value="1"/>
</dbReference>
<evidence type="ECO:0000256" key="2">
    <source>
        <dbReference type="ARBA" id="ARBA00022679"/>
    </source>
</evidence>
<name>A0ABR7LHW3_9ACTN</name>
<keyword evidence="10" id="KW-1185">Reference proteome</keyword>
<dbReference type="CDD" id="cd14014">
    <property type="entry name" value="STKc_PknB_like"/>
    <property type="match status" value="1"/>
</dbReference>
<evidence type="ECO:0000256" key="7">
    <source>
        <dbReference type="SAM" id="Phobius"/>
    </source>
</evidence>
<dbReference type="RefSeq" id="WP_187241361.1">
    <property type="nucleotide sequence ID" value="NZ_BAAAOK010000011.1"/>
</dbReference>
<evidence type="ECO:0000313" key="10">
    <source>
        <dbReference type="Proteomes" id="UP000805614"/>
    </source>
</evidence>
<feature type="region of interest" description="Disordered" evidence="6">
    <location>
        <begin position="249"/>
        <end position="395"/>
    </location>
</feature>
<evidence type="ECO:0000256" key="4">
    <source>
        <dbReference type="ARBA" id="ARBA00022777"/>
    </source>
</evidence>
<keyword evidence="7" id="KW-1133">Transmembrane helix</keyword>
<dbReference type="SMART" id="SM00220">
    <property type="entry name" value="S_TKc"/>
    <property type="match status" value="1"/>
</dbReference>
<feature type="compositionally biased region" description="Basic and acidic residues" evidence="6">
    <location>
        <begin position="270"/>
        <end position="283"/>
    </location>
</feature>
<feature type="compositionally biased region" description="Pro residues" evidence="6">
    <location>
        <begin position="374"/>
        <end position="387"/>
    </location>
</feature>
<evidence type="ECO:0000313" key="9">
    <source>
        <dbReference type="EMBL" id="MBC6464449.1"/>
    </source>
</evidence>
<feature type="transmembrane region" description="Helical" evidence="7">
    <location>
        <begin position="399"/>
        <end position="420"/>
    </location>
</feature>
<feature type="domain" description="Protein kinase" evidence="8">
    <location>
        <begin position="17"/>
        <end position="262"/>
    </location>
</feature>
<dbReference type="Gene3D" id="1.10.510.10">
    <property type="entry name" value="Transferase(Phosphotransferase) domain 1"/>
    <property type="match status" value="1"/>
</dbReference>
<keyword evidence="4 9" id="KW-0418">Kinase</keyword>
<dbReference type="InterPro" id="IPR011009">
    <property type="entry name" value="Kinase-like_dom_sf"/>
</dbReference>
<keyword evidence="3" id="KW-0547">Nucleotide-binding</keyword>
<dbReference type="PANTHER" id="PTHR43671">
    <property type="entry name" value="SERINE/THREONINE-PROTEIN KINASE NEK"/>
    <property type="match status" value="1"/>
</dbReference>
<evidence type="ECO:0000256" key="1">
    <source>
        <dbReference type="ARBA" id="ARBA00012513"/>
    </source>
</evidence>
<keyword evidence="2" id="KW-0808">Transferase</keyword>